<reference evidence="2 3" key="1">
    <citation type="submission" date="2020-08" db="EMBL/GenBank/DDBJ databases">
        <title>Sphingomonas sp. sand1-3 16S ribosomal RNA gene Genome sequencing and assembly.</title>
        <authorList>
            <person name="Kang M."/>
        </authorList>
    </citation>
    <scope>NUCLEOTIDE SEQUENCE [LARGE SCALE GENOMIC DNA]</scope>
    <source>
        <strain evidence="3">sand1-3</strain>
    </source>
</reference>
<organism evidence="2 3">
    <name type="scientific">Sphingomonas sabuli</name>
    <dbReference type="NCBI Taxonomy" id="2764186"/>
    <lineage>
        <taxon>Bacteria</taxon>
        <taxon>Pseudomonadati</taxon>
        <taxon>Pseudomonadota</taxon>
        <taxon>Alphaproteobacteria</taxon>
        <taxon>Sphingomonadales</taxon>
        <taxon>Sphingomonadaceae</taxon>
        <taxon>Sphingomonas</taxon>
    </lineage>
</organism>
<dbReference type="AlphaFoldDB" id="A0A7G9L1B7"/>
<proteinExistence type="predicted"/>
<feature type="transmembrane region" description="Helical" evidence="1">
    <location>
        <begin position="20"/>
        <end position="41"/>
    </location>
</feature>
<dbReference type="Proteomes" id="UP000515861">
    <property type="component" value="Chromosome"/>
</dbReference>
<accession>A0A7G9L1B7</accession>
<dbReference type="EMBL" id="CP060697">
    <property type="protein sequence ID" value="QNM82416.1"/>
    <property type="molecule type" value="Genomic_DNA"/>
</dbReference>
<evidence type="ECO:0000313" key="2">
    <source>
        <dbReference type="EMBL" id="QNM82416.1"/>
    </source>
</evidence>
<dbReference type="Pfam" id="PF04964">
    <property type="entry name" value="Flp_Fap"/>
    <property type="match status" value="1"/>
</dbReference>
<sequence>MPSITKLLRNDSGATTIEYAAIASLVSIVAIGAFNTIGSAVTDFFTAVPSF</sequence>
<name>A0A7G9L1B7_9SPHN</name>
<keyword evidence="3" id="KW-1185">Reference proteome</keyword>
<evidence type="ECO:0000313" key="3">
    <source>
        <dbReference type="Proteomes" id="UP000515861"/>
    </source>
</evidence>
<dbReference type="InterPro" id="IPR007047">
    <property type="entry name" value="Flp_Fap"/>
</dbReference>
<evidence type="ECO:0000256" key="1">
    <source>
        <dbReference type="SAM" id="Phobius"/>
    </source>
</evidence>
<gene>
    <name evidence="2" type="ORF">H8M03_10410</name>
</gene>
<dbReference type="KEGG" id="ssau:H8M03_10410"/>
<keyword evidence="1" id="KW-0472">Membrane</keyword>
<dbReference type="RefSeq" id="WP_187479371.1">
    <property type="nucleotide sequence ID" value="NZ_CP060697.1"/>
</dbReference>
<protein>
    <submittedName>
        <fullName evidence="2">Flp family type IVb pilin</fullName>
    </submittedName>
</protein>
<keyword evidence="1" id="KW-1133">Transmembrane helix</keyword>
<keyword evidence="1" id="KW-0812">Transmembrane</keyword>